<reference evidence="1" key="2">
    <citation type="submission" date="2021-10" db="EMBL/GenBank/DDBJ databases">
        <authorList>
            <person name="Piombo E."/>
        </authorList>
    </citation>
    <scope>NUCLEOTIDE SEQUENCE</scope>
</reference>
<sequence length="89" mass="10003">MTPNDQYIGWNSASNENWMLLLHGPGESAWIPNASEYGLGEGFSSPFRSNNGSDQTKSFYHISSLHQLHCLASSPHPYNVLYTKLTYHT</sequence>
<accession>A0ACA9UJ46</accession>
<name>A0ACA9UJ46_BIOOC</name>
<proteinExistence type="predicted"/>
<gene>
    <name evidence="1" type="ORF">CRV2_00018916</name>
</gene>
<evidence type="ECO:0000313" key="1">
    <source>
        <dbReference type="EMBL" id="CAG9953415.1"/>
    </source>
</evidence>
<dbReference type="EMBL" id="CADEHS020000526">
    <property type="protein sequence ID" value="CAG9953415.1"/>
    <property type="molecule type" value="Genomic_DNA"/>
</dbReference>
<protein>
    <submittedName>
        <fullName evidence="1">Uncharacterized protein</fullName>
    </submittedName>
</protein>
<organism evidence="1 2">
    <name type="scientific">Clonostachys rosea f. rosea IK726</name>
    <dbReference type="NCBI Taxonomy" id="1349383"/>
    <lineage>
        <taxon>Eukaryota</taxon>
        <taxon>Fungi</taxon>
        <taxon>Dikarya</taxon>
        <taxon>Ascomycota</taxon>
        <taxon>Pezizomycotina</taxon>
        <taxon>Sordariomycetes</taxon>
        <taxon>Hypocreomycetidae</taxon>
        <taxon>Hypocreales</taxon>
        <taxon>Bionectriaceae</taxon>
        <taxon>Clonostachys</taxon>
    </lineage>
</organism>
<keyword evidence="2" id="KW-1185">Reference proteome</keyword>
<dbReference type="Proteomes" id="UP000836387">
    <property type="component" value="Unassembled WGS sequence"/>
</dbReference>
<reference evidence="1" key="1">
    <citation type="submission" date="2020-04" db="EMBL/GenBank/DDBJ databases">
        <authorList>
            <person name="Broberg M."/>
        </authorList>
    </citation>
    <scope>NUCLEOTIDE SEQUENCE</scope>
</reference>
<comment type="caution">
    <text evidence="1">The sequence shown here is derived from an EMBL/GenBank/DDBJ whole genome shotgun (WGS) entry which is preliminary data.</text>
</comment>
<evidence type="ECO:0000313" key="2">
    <source>
        <dbReference type="Proteomes" id="UP000836387"/>
    </source>
</evidence>